<reference evidence="1 2" key="1">
    <citation type="submission" date="2018-06" db="EMBL/GenBank/DDBJ databases">
        <title>Comparative genomics reveals the genomic features of Rhizophagus irregularis, R. cerebriforme, R. diaphanum and Gigaspora rosea, and their symbiotic lifestyle signature.</title>
        <authorList>
            <person name="Morin E."/>
            <person name="San Clemente H."/>
            <person name="Chen E.C.H."/>
            <person name="De La Providencia I."/>
            <person name="Hainaut M."/>
            <person name="Kuo A."/>
            <person name="Kohler A."/>
            <person name="Murat C."/>
            <person name="Tang N."/>
            <person name="Roy S."/>
            <person name="Loubradou J."/>
            <person name="Henrissat B."/>
            <person name="Grigoriev I.V."/>
            <person name="Corradi N."/>
            <person name="Roux C."/>
            <person name="Martin F.M."/>
        </authorList>
    </citation>
    <scope>NUCLEOTIDE SEQUENCE [LARGE SCALE GENOMIC DNA]</scope>
    <source>
        <strain evidence="1 2">DAOM 194757</strain>
    </source>
</reference>
<evidence type="ECO:0000313" key="2">
    <source>
        <dbReference type="Proteomes" id="UP000266673"/>
    </source>
</evidence>
<protein>
    <submittedName>
        <fullName evidence="1">Uncharacterized protein</fullName>
    </submittedName>
</protein>
<name>A0A397UQY1_9GLOM</name>
<dbReference type="STRING" id="44941.A0A397UQY1"/>
<comment type="caution">
    <text evidence="1">The sequence shown here is derived from an EMBL/GenBank/DDBJ whole genome shotgun (WGS) entry which is preliminary data.</text>
</comment>
<dbReference type="EMBL" id="QKWP01001163">
    <property type="protein sequence ID" value="RIB11189.1"/>
    <property type="molecule type" value="Genomic_DNA"/>
</dbReference>
<dbReference type="OrthoDB" id="2409473at2759"/>
<keyword evidence="2" id="KW-1185">Reference proteome</keyword>
<proteinExistence type="predicted"/>
<gene>
    <name evidence="1" type="ORF">C2G38_1978657</name>
</gene>
<feature type="non-terminal residue" evidence="1">
    <location>
        <position position="1"/>
    </location>
</feature>
<organism evidence="1 2">
    <name type="scientific">Gigaspora rosea</name>
    <dbReference type="NCBI Taxonomy" id="44941"/>
    <lineage>
        <taxon>Eukaryota</taxon>
        <taxon>Fungi</taxon>
        <taxon>Fungi incertae sedis</taxon>
        <taxon>Mucoromycota</taxon>
        <taxon>Glomeromycotina</taxon>
        <taxon>Glomeromycetes</taxon>
        <taxon>Diversisporales</taxon>
        <taxon>Gigasporaceae</taxon>
        <taxon>Gigaspora</taxon>
    </lineage>
</organism>
<dbReference type="AlphaFoldDB" id="A0A397UQY1"/>
<sequence>FILRCSVVSWSGDTPALAKLMCTTGHNSYQGCRYCNLSGIWENHVYFPTKPPKNKQGTIYNPNNLPRRIHQDYLKKIQKWKTAKNDRDKKRIETTMGINGQSILFELKSTNFPDSFPIDIMHLLYENIPGYMFKHWYGCFYSNNSSLNFNEYTVQKSIWTTIGKTMDSNKKSTPIHFG</sequence>
<dbReference type="Proteomes" id="UP000266673">
    <property type="component" value="Unassembled WGS sequence"/>
</dbReference>
<evidence type="ECO:0000313" key="1">
    <source>
        <dbReference type="EMBL" id="RIB11189.1"/>
    </source>
</evidence>
<accession>A0A397UQY1</accession>